<dbReference type="EMBL" id="CAJVQA010042390">
    <property type="protein sequence ID" value="CAG8814800.1"/>
    <property type="molecule type" value="Genomic_DNA"/>
</dbReference>
<sequence>CLVAMSYCLTCNTREYKQFSDAIYILSQKVNVDKINIDIAKFLETQLLLTKNMHIMLKTNLYMKLGVVNSALEIVYNILSEDN</sequence>
<protein>
    <submittedName>
        <fullName evidence="1">20644_t:CDS:1</fullName>
    </submittedName>
</protein>
<name>A0A9N9K9G8_9GLOM</name>
<organism evidence="1 2">
    <name type="scientific">Cetraspora pellucida</name>
    <dbReference type="NCBI Taxonomy" id="1433469"/>
    <lineage>
        <taxon>Eukaryota</taxon>
        <taxon>Fungi</taxon>
        <taxon>Fungi incertae sedis</taxon>
        <taxon>Mucoromycota</taxon>
        <taxon>Glomeromycotina</taxon>
        <taxon>Glomeromycetes</taxon>
        <taxon>Diversisporales</taxon>
        <taxon>Gigasporaceae</taxon>
        <taxon>Cetraspora</taxon>
    </lineage>
</organism>
<feature type="non-terminal residue" evidence="1">
    <location>
        <position position="83"/>
    </location>
</feature>
<evidence type="ECO:0000313" key="1">
    <source>
        <dbReference type="EMBL" id="CAG8814800.1"/>
    </source>
</evidence>
<dbReference type="Proteomes" id="UP000789759">
    <property type="component" value="Unassembled WGS sequence"/>
</dbReference>
<gene>
    <name evidence="1" type="ORF">CPELLU_LOCUS19064</name>
</gene>
<keyword evidence="2" id="KW-1185">Reference proteome</keyword>
<comment type="caution">
    <text evidence="1">The sequence shown here is derived from an EMBL/GenBank/DDBJ whole genome shotgun (WGS) entry which is preliminary data.</text>
</comment>
<proteinExistence type="predicted"/>
<reference evidence="1" key="1">
    <citation type="submission" date="2021-06" db="EMBL/GenBank/DDBJ databases">
        <authorList>
            <person name="Kallberg Y."/>
            <person name="Tangrot J."/>
            <person name="Rosling A."/>
        </authorList>
    </citation>
    <scope>NUCLEOTIDE SEQUENCE</scope>
    <source>
        <strain evidence="1">FL966</strain>
    </source>
</reference>
<dbReference type="AlphaFoldDB" id="A0A9N9K9G8"/>
<accession>A0A9N9K9G8</accession>
<dbReference type="OrthoDB" id="1884788at2759"/>
<evidence type="ECO:0000313" key="2">
    <source>
        <dbReference type="Proteomes" id="UP000789759"/>
    </source>
</evidence>